<evidence type="ECO:0000256" key="1">
    <source>
        <dbReference type="SAM" id="MobiDB-lite"/>
    </source>
</evidence>
<name>A0A0R3WXX0_HYDTA</name>
<reference evidence="2" key="1">
    <citation type="submission" date="2017-02" db="UniProtKB">
        <authorList>
            <consortium name="WormBaseParasite"/>
        </authorList>
    </citation>
    <scope>IDENTIFICATION</scope>
</reference>
<protein>
    <submittedName>
        <fullName evidence="2">Voltage-dependent P/Q-type calcium channel subunit alpha-1A</fullName>
    </submittedName>
</protein>
<accession>A0A0R3WXX0</accession>
<dbReference type="WBParaSite" id="TTAC_0000561001-mRNA-1">
    <property type="protein sequence ID" value="TTAC_0000561001-mRNA-1"/>
    <property type="gene ID" value="TTAC_0000561001"/>
</dbReference>
<feature type="region of interest" description="Disordered" evidence="1">
    <location>
        <begin position="1"/>
        <end position="122"/>
    </location>
</feature>
<sequence>LRHIARPSYASNYTAGRPIHSVPQPQLSFLPHYHSPIRRGHEASGPRRRDRSTRHPNENPRPLSMTGAGDNFGPSRRPSVTDGVGTYPCSLSAMSAKTPPPTQGNSFDPEDLILPPPEEFCC</sequence>
<evidence type="ECO:0000313" key="2">
    <source>
        <dbReference type="WBParaSite" id="TTAC_0000561001-mRNA-1"/>
    </source>
</evidence>
<feature type="compositionally biased region" description="Basic and acidic residues" evidence="1">
    <location>
        <begin position="39"/>
        <end position="58"/>
    </location>
</feature>
<organism evidence="2">
    <name type="scientific">Hydatigena taeniaeformis</name>
    <name type="common">Feline tapeworm</name>
    <name type="synonym">Taenia taeniaeformis</name>
    <dbReference type="NCBI Taxonomy" id="6205"/>
    <lineage>
        <taxon>Eukaryota</taxon>
        <taxon>Metazoa</taxon>
        <taxon>Spiralia</taxon>
        <taxon>Lophotrochozoa</taxon>
        <taxon>Platyhelminthes</taxon>
        <taxon>Cestoda</taxon>
        <taxon>Eucestoda</taxon>
        <taxon>Cyclophyllidea</taxon>
        <taxon>Taeniidae</taxon>
        <taxon>Hydatigera</taxon>
    </lineage>
</organism>
<dbReference type="STRING" id="6205.A0A0R3WXX0"/>
<proteinExistence type="predicted"/>
<dbReference type="AlphaFoldDB" id="A0A0R3WXX0"/>